<dbReference type="InParanoid" id="A0A067LZJ9"/>
<accession>A0A067LZJ9</accession>
<protein>
    <submittedName>
        <fullName evidence="2">Uncharacterized protein</fullName>
    </submittedName>
</protein>
<dbReference type="EMBL" id="KL198085">
    <property type="protein sequence ID" value="KDQ08863.1"/>
    <property type="molecule type" value="Genomic_DNA"/>
</dbReference>
<dbReference type="GO" id="GO:0003723">
    <property type="term" value="F:RNA binding"/>
    <property type="evidence" value="ECO:0007669"/>
    <property type="project" value="TreeGrafter"/>
</dbReference>
<dbReference type="GO" id="GO:0005730">
    <property type="term" value="C:nucleolus"/>
    <property type="evidence" value="ECO:0007669"/>
    <property type="project" value="TreeGrafter"/>
</dbReference>
<feature type="region of interest" description="Disordered" evidence="1">
    <location>
        <begin position="429"/>
        <end position="453"/>
    </location>
</feature>
<dbReference type="AlphaFoldDB" id="A0A067LZJ9"/>
<evidence type="ECO:0000313" key="2">
    <source>
        <dbReference type="EMBL" id="KDQ08863.1"/>
    </source>
</evidence>
<name>A0A067LZJ9_BOTB1</name>
<organism evidence="2 3">
    <name type="scientific">Botryobasidium botryosum (strain FD-172 SS1)</name>
    <dbReference type="NCBI Taxonomy" id="930990"/>
    <lineage>
        <taxon>Eukaryota</taxon>
        <taxon>Fungi</taxon>
        <taxon>Dikarya</taxon>
        <taxon>Basidiomycota</taxon>
        <taxon>Agaricomycotina</taxon>
        <taxon>Agaricomycetes</taxon>
        <taxon>Cantharellales</taxon>
        <taxon>Botryobasidiaceae</taxon>
        <taxon>Botryobasidium</taxon>
    </lineage>
</organism>
<evidence type="ECO:0000313" key="3">
    <source>
        <dbReference type="Proteomes" id="UP000027195"/>
    </source>
</evidence>
<proteinExistence type="predicted"/>
<dbReference type="PANTHER" id="PTHR15633">
    <property type="entry name" value="NUCLEOLAR PROTEIN 11"/>
    <property type="match status" value="1"/>
</dbReference>
<keyword evidence="3" id="KW-1185">Reference proteome</keyword>
<evidence type="ECO:0000256" key="1">
    <source>
        <dbReference type="SAM" id="MobiDB-lite"/>
    </source>
</evidence>
<feature type="compositionally biased region" description="Pro residues" evidence="1">
    <location>
        <begin position="362"/>
        <end position="372"/>
    </location>
</feature>
<gene>
    <name evidence="2" type="ORF">BOTBODRAFT_191478</name>
</gene>
<feature type="region of interest" description="Disordered" evidence="1">
    <location>
        <begin position="648"/>
        <end position="676"/>
    </location>
</feature>
<dbReference type="STRING" id="930990.A0A067LZJ9"/>
<sequence>MASISEPFALASYSISARSTPSDSLSSVSVSHTSSTEDGYATLTVQGDGVHIMNLSTLNPVLSHTLGPSTTFSCPAVTSVSQDKKSGKEVLITYAVVEAAPEVKEDEAGRTAWIWRETSSSNLSQKKRSITLPERVQALHLPTAKPSSPILISPSGGITSAAVDLTILSTLPAPDSASVVAKSWVFAPSTCSSFTPPGSRGFAVVVILSKVERALRLRVVKVADKGEMIKCGEVTVDTDTDDIADASFDSSGQLSVMTLSGRWSVYTISTHNSTLSLVPLSTPLNVIPIGSPSLLALNTTHVFLASATPNFDLTLHIWDLQYSVLLASHSLSLPAEIASNQGVQIRLVGATDSHALLVISTPPAPASAPTPPITTGKSKKKREKADSASAAPQLGSQKSSALVVPFIVPPTSTIANALGMAQSGDKWLVSPQGQHGAKKPGVGGKGEGQATTTKTVRDYIDDLTKGVPDIPEEELIHQLKLVVASHRRRPNIGDMDVDQQTPSASSSLPSPSSFLALLITYSTTPYALRGALKLHLSDVDDLLCVLEVLETWVFKWTAKSATFSWGEAGSTDSLGYQNKGKKDALPPYDSVLDFLQTLLDASFISLLQHPPAHALLRRLLDHTTPQISALEDLEHLRGSLEPFLRAERSKAAKKADNNNNPKQDWRQRRKEERDAMPVVGPYQLEELYI</sequence>
<feature type="region of interest" description="Disordered" evidence="1">
    <location>
        <begin position="361"/>
        <end position="394"/>
    </location>
</feature>
<reference evidence="3" key="1">
    <citation type="journal article" date="2014" name="Proc. Natl. Acad. Sci. U.S.A.">
        <title>Extensive sampling of basidiomycete genomes demonstrates inadequacy of the white-rot/brown-rot paradigm for wood decay fungi.</title>
        <authorList>
            <person name="Riley R."/>
            <person name="Salamov A.A."/>
            <person name="Brown D.W."/>
            <person name="Nagy L.G."/>
            <person name="Floudas D."/>
            <person name="Held B.W."/>
            <person name="Levasseur A."/>
            <person name="Lombard V."/>
            <person name="Morin E."/>
            <person name="Otillar R."/>
            <person name="Lindquist E.A."/>
            <person name="Sun H."/>
            <person name="LaButti K.M."/>
            <person name="Schmutz J."/>
            <person name="Jabbour D."/>
            <person name="Luo H."/>
            <person name="Baker S.E."/>
            <person name="Pisabarro A.G."/>
            <person name="Walton J.D."/>
            <person name="Blanchette R.A."/>
            <person name="Henrissat B."/>
            <person name="Martin F."/>
            <person name="Cullen D."/>
            <person name="Hibbett D.S."/>
            <person name="Grigoriev I.V."/>
        </authorList>
    </citation>
    <scope>NUCLEOTIDE SEQUENCE [LARGE SCALE GENOMIC DNA]</scope>
    <source>
        <strain evidence="3">FD-172 SS1</strain>
    </source>
</reference>
<dbReference type="Proteomes" id="UP000027195">
    <property type="component" value="Unassembled WGS sequence"/>
</dbReference>
<dbReference type="OrthoDB" id="4349954at2759"/>
<feature type="compositionally biased region" description="Basic and acidic residues" evidence="1">
    <location>
        <begin position="663"/>
        <end position="675"/>
    </location>
</feature>
<dbReference type="HOGENOM" id="CLU_009534_0_0_1"/>
<dbReference type="InterPro" id="IPR042859">
    <property type="entry name" value="NOL11"/>
</dbReference>
<dbReference type="PANTHER" id="PTHR15633:SF2">
    <property type="entry name" value="NUCLEOLAR PROTEIN 11"/>
    <property type="match status" value="1"/>
</dbReference>
<dbReference type="GO" id="GO:0030490">
    <property type="term" value="P:maturation of SSU-rRNA"/>
    <property type="evidence" value="ECO:0007669"/>
    <property type="project" value="InterPro"/>
</dbReference>